<reference evidence="7" key="1">
    <citation type="submission" date="2021-06" db="EMBL/GenBank/DDBJ databases">
        <authorList>
            <person name="Kallberg Y."/>
            <person name="Tangrot J."/>
            <person name="Rosling A."/>
        </authorList>
    </citation>
    <scope>NUCLEOTIDE SEQUENCE</scope>
    <source>
        <strain evidence="7">MT106</strain>
    </source>
</reference>
<dbReference type="PANTHER" id="PTHR28605">
    <property type="entry name" value="CTF8, CHROMOSOME TRANSMISSION FIDELITY FACTOR 8 HOMOLOG (S. CEREVISIAE)"/>
    <property type="match status" value="1"/>
</dbReference>
<comment type="subcellular location">
    <subcellularLocation>
        <location evidence="1">Nucleus</location>
    </subcellularLocation>
</comment>
<evidence type="ECO:0000256" key="4">
    <source>
        <dbReference type="ARBA" id="ARBA00023242"/>
    </source>
</evidence>
<dbReference type="Pfam" id="PF09696">
    <property type="entry name" value="Ctf8"/>
    <property type="match status" value="1"/>
</dbReference>
<dbReference type="GO" id="GO:0031390">
    <property type="term" value="C:Ctf18 RFC-like complex"/>
    <property type="evidence" value="ECO:0007669"/>
    <property type="project" value="InterPro"/>
</dbReference>
<keyword evidence="2" id="KW-0235">DNA replication</keyword>
<dbReference type="InterPro" id="IPR018607">
    <property type="entry name" value="Ctf8"/>
</dbReference>
<evidence type="ECO:0000256" key="5">
    <source>
        <dbReference type="ARBA" id="ARBA00023306"/>
    </source>
</evidence>
<dbReference type="GO" id="GO:0007064">
    <property type="term" value="P:mitotic sister chromatid cohesion"/>
    <property type="evidence" value="ECO:0007669"/>
    <property type="project" value="InterPro"/>
</dbReference>
<proteinExistence type="inferred from homology"/>
<keyword evidence="8" id="KW-1185">Reference proteome</keyword>
<keyword evidence="3" id="KW-0238">DNA-binding</keyword>
<evidence type="ECO:0000313" key="7">
    <source>
        <dbReference type="EMBL" id="CAG8606822.1"/>
    </source>
</evidence>
<name>A0A9N9GHM9_9GLOM</name>
<dbReference type="GO" id="GO:0006260">
    <property type="term" value="P:DNA replication"/>
    <property type="evidence" value="ECO:0007669"/>
    <property type="project" value="UniProtKB-KW"/>
</dbReference>
<dbReference type="EMBL" id="CAJVPL010002323">
    <property type="protein sequence ID" value="CAG8606822.1"/>
    <property type="molecule type" value="Genomic_DNA"/>
</dbReference>
<gene>
    <name evidence="7" type="ORF">AGERDE_LOCUS9382</name>
</gene>
<dbReference type="Proteomes" id="UP000789831">
    <property type="component" value="Unassembled WGS sequence"/>
</dbReference>
<dbReference type="AlphaFoldDB" id="A0A9N9GHM9"/>
<evidence type="ECO:0000256" key="2">
    <source>
        <dbReference type="ARBA" id="ARBA00022705"/>
    </source>
</evidence>
<evidence type="ECO:0000256" key="1">
    <source>
        <dbReference type="ARBA" id="ARBA00004123"/>
    </source>
</evidence>
<dbReference type="PANTHER" id="PTHR28605:SF1">
    <property type="entry name" value="CHROMOSOME TRANSMISSION FIDELITY FACTOR 8"/>
    <property type="match status" value="1"/>
</dbReference>
<dbReference type="GO" id="GO:0003677">
    <property type="term" value="F:DNA binding"/>
    <property type="evidence" value="ECO:0007669"/>
    <property type="project" value="UniProtKB-KW"/>
</dbReference>
<accession>A0A9N9GHM9</accession>
<protein>
    <submittedName>
        <fullName evidence="7">10603_t:CDS:1</fullName>
    </submittedName>
</protein>
<evidence type="ECO:0000256" key="6">
    <source>
        <dbReference type="ARBA" id="ARBA00038447"/>
    </source>
</evidence>
<comment type="similarity">
    <text evidence="6">Belongs to the CTF8 family.</text>
</comment>
<organism evidence="7 8">
    <name type="scientific">Ambispora gerdemannii</name>
    <dbReference type="NCBI Taxonomy" id="144530"/>
    <lineage>
        <taxon>Eukaryota</taxon>
        <taxon>Fungi</taxon>
        <taxon>Fungi incertae sedis</taxon>
        <taxon>Mucoromycota</taxon>
        <taxon>Glomeromycotina</taxon>
        <taxon>Glomeromycetes</taxon>
        <taxon>Archaeosporales</taxon>
        <taxon>Ambisporaceae</taxon>
        <taxon>Ambispora</taxon>
    </lineage>
</organism>
<sequence>MVKIYVPITTNCQNNPATPPGELETFSLNTTTTTSTINEEGEIVLIELQGELMNFEENIKKKNEKFIVGELKFEGENFDTPILYFGAYRCEGRLVKLEKPWLLLAERLSSVNTTTAPSQETNIANTQLISKVIIRKKYLFKTRPSMI</sequence>
<evidence type="ECO:0000313" key="8">
    <source>
        <dbReference type="Proteomes" id="UP000789831"/>
    </source>
</evidence>
<keyword evidence="5" id="KW-0131">Cell cycle</keyword>
<evidence type="ECO:0000256" key="3">
    <source>
        <dbReference type="ARBA" id="ARBA00023125"/>
    </source>
</evidence>
<keyword evidence="4" id="KW-0539">Nucleus</keyword>
<comment type="caution">
    <text evidence="7">The sequence shown here is derived from an EMBL/GenBank/DDBJ whole genome shotgun (WGS) entry which is preliminary data.</text>
</comment>
<dbReference type="OrthoDB" id="121932at2759"/>